<dbReference type="AlphaFoldDB" id="A0AAD7Z5U5"/>
<feature type="non-terminal residue" evidence="2">
    <location>
        <position position="1"/>
    </location>
</feature>
<dbReference type="Proteomes" id="UP001233999">
    <property type="component" value="Unassembled WGS sequence"/>
</dbReference>
<accession>A0AAD7Z5U5</accession>
<dbReference type="Gene3D" id="2.170.270.10">
    <property type="entry name" value="SET domain"/>
    <property type="match status" value="1"/>
</dbReference>
<reference evidence="2" key="1">
    <citation type="journal article" date="2023" name="IScience">
        <title>Live-bearing cockroach genome reveals convergent evolutionary mechanisms linked to viviparity in insects and beyond.</title>
        <authorList>
            <person name="Fouks B."/>
            <person name="Harrison M.C."/>
            <person name="Mikhailova A.A."/>
            <person name="Marchal E."/>
            <person name="English S."/>
            <person name="Carruthers M."/>
            <person name="Jennings E.C."/>
            <person name="Chiamaka E.L."/>
            <person name="Frigard R.A."/>
            <person name="Pippel M."/>
            <person name="Attardo G.M."/>
            <person name="Benoit J.B."/>
            <person name="Bornberg-Bauer E."/>
            <person name="Tobe S.S."/>
        </authorList>
    </citation>
    <scope>NUCLEOTIDE SEQUENCE</scope>
    <source>
        <strain evidence="2">Stay&amp;Tobe</strain>
    </source>
</reference>
<evidence type="ECO:0000259" key="1">
    <source>
        <dbReference type="Pfam" id="PF21549"/>
    </source>
</evidence>
<feature type="domain" description="SET" evidence="1">
    <location>
        <begin position="5"/>
        <end position="84"/>
    </location>
</feature>
<keyword evidence="3" id="KW-1185">Reference proteome</keyword>
<dbReference type="EMBL" id="JASPKZ010010298">
    <property type="protein sequence ID" value="KAJ9574431.1"/>
    <property type="molecule type" value="Genomic_DNA"/>
</dbReference>
<dbReference type="InterPro" id="IPR001214">
    <property type="entry name" value="SET_dom"/>
</dbReference>
<comment type="caution">
    <text evidence="2">The sequence shown here is derived from an EMBL/GenBank/DDBJ whole genome shotgun (WGS) entry which is preliminary data.</text>
</comment>
<dbReference type="GO" id="GO:0008170">
    <property type="term" value="F:N-methyltransferase activity"/>
    <property type="evidence" value="ECO:0007669"/>
    <property type="project" value="UniProtKB-ARBA"/>
</dbReference>
<dbReference type="GO" id="GO:0008276">
    <property type="term" value="F:protein methyltransferase activity"/>
    <property type="evidence" value="ECO:0007669"/>
    <property type="project" value="UniProtKB-ARBA"/>
</dbReference>
<name>A0AAD7Z5U5_DIPPU</name>
<dbReference type="InterPro" id="IPR046341">
    <property type="entry name" value="SET_dom_sf"/>
</dbReference>
<proteinExistence type="predicted"/>
<organism evidence="2 3">
    <name type="scientific">Diploptera punctata</name>
    <name type="common">Pacific beetle cockroach</name>
    <dbReference type="NCBI Taxonomy" id="6984"/>
    <lineage>
        <taxon>Eukaryota</taxon>
        <taxon>Metazoa</taxon>
        <taxon>Ecdysozoa</taxon>
        <taxon>Arthropoda</taxon>
        <taxon>Hexapoda</taxon>
        <taxon>Insecta</taxon>
        <taxon>Pterygota</taxon>
        <taxon>Neoptera</taxon>
        <taxon>Polyneoptera</taxon>
        <taxon>Dictyoptera</taxon>
        <taxon>Blattodea</taxon>
        <taxon>Blaberoidea</taxon>
        <taxon>Blaberidae</taxon>
        <taxon>Diplopterinae</taxon>
        <taxon>Diploptera</taxon>
    </lineage>
</organism>
<dbReference type="Pfam" id="PF21549">
    <property type="entry name" value="PRDM2_PR"/>
    <property type="match status" value="1"/>
</dbReference>
<protein>
    <recommendedName>
        <fullName evidence="1">SET domain-containing protein</fullName>
    </recommendedName>
</protein>
<dbReference type="GO" id="GO:0008757">
    <property type="term" value="F:S-adenosylmethionine-dependent methyltransferase activity"/>
    <property type="evidence" value="ECO:0007669"/>
    <property type="project" value="UniProtKB-ARBA"/>
</dbReference>
<reference evidence="2" key="2">
    <citation type="submission" date="2023-05" db="EMBL/GenBank/DDBJ databases">
        <authorList>
            <person name="Fouks B."/>
        </authorList>
    </citation>
    <scope>NUCLEOTIDE SEQUENCE</scope>
    <source>
        <strain evidence="2">Stay&amp;Tobe</strain>
        <tissue evidence="2">Testes</tissue>
    </source>
</reference>
<gene>
    <name evidence="2" type="ORF">L9F63_025921</name>
</gene>
<evidence type="ECO:0000313" key="3">
    <source>
        <dbReference type="Proteomes" id="UP001233999"/>
    </source>
</evidence>
<sequence>MSKNKSTLHIEIFGKTEESSYFLDTSDEEACNWMCLIAPATNCKEQNLICYQMGQDIYYTVMKDILPGEQLRVWYAPYYAVKMGAVPFNVEFTAATNRGKVTDHVYESKQKLKEKERKKFHGMLL</sequence>
<evidence type="ECO:0000313" key="2">
    <source>
        <dbReference type="EMBL" id="KAJ9574431.1"/>
    </source>
</evidence>